<evidence type="ECO:0000256" key="1">
    <source>
        <dbReference type="ARBA" id="ARBA00004141"/>
    </source>
</evidence>
<evidence type="ECO:0000256" key="3">
    <source>
        <dbReference type="ARBA" id="ARBA00022448"/>
    </source>
</evidence>
<comment type="subcellular location">
    <subcellularLocation>
        <location evidence="1">Membrane</location>
        <topology evidence="1">Multi-pass membrane protein</topology>
    </subcellularLocation>
</comment>
<keyword evidence="6" id="KW-1133">Transmembrane helix</keyword>
<sequence length="153" mass="17221">MKPSEHILFAALSKTFAVSATYPYQVVRLRLQDQHATYGGIGDVISKLWRYEGIIGFYKGMLPSILRVTPATCVTFVVFEWVSLRISVYPKIERFHSSFRRFRLFAAYLLLKLFFDGGRLNLLLFERGLKTGNLGFLGAGHATDFMGGSNEGG</sequence>
<evidence type="ECO:0000256" key="5">
    <source>
        <dbReference type="ARBA" id="ARBA00022737"/>
    </source>
</evidence>
<accession>A0A183JA72</accession>
<dbReference type="InterPro" id="IPR018108">
    <property type="entry name" value="MCP_transmembrane"/>
</dbReference>
<keyword evidence="4 8" id="KW-0812">Transmembrane</keyword>
<dbReference type="GO" id="GO:0006862">
    <property type="term" value="P:nucleotide transport"/>
    <property type="evidence" value="ECO:0007669"/>
    <property type="project" value="InterPro"/>
</dbReference>
<evidence type="ECO:0000256" key="4">
    <source>
        <dbReference type="ARBA" id="ARBA00022692"/>
    </source>
</evidence>
<dbReference type="Proteomes" id="UP000270296">
    <property type="component" value="Unassembled WGS sequence"/>
</dbReference>
<evidence type="ECO:0000313" key="11">
    <source>
        <dbReference type="Proteomes" id="UP000270296"/>
    </source>
</evidence>
<dbReference type="Pfam" id="PF00153">
    <property type="entry name" value="Mito_carr"/>
    <property type="match status" value="1"/>
</dbReference>
<dbReference type="InterPro" id="IPR023395">
    <property type="entry name" value="MCP_dom_sf"/>
</dbReference>
<keyword evidence="7 8" id="KW-0472">Membrane</keyword>
<dbReference type="GO" id="GO:0055085">
    <property type="term" value="P:transmembrane transport"/>
    <property type="evidence" value="ECO:0007669"/>
    <property type="project" value="InterPro"/>
</dbReference>
<feature type="repeat" description="Solcar" evidence="8">
    <location>
        <begin position="1"/>
        <end position="85"/>
    </location>
</feature>
<evidence type="ECO:0000313" key="12">
    <source>
        <dbReference type="WBParaSite" id="SBAD_0001318101-mRNA-1"/>
    </source>
</evidence>
<dbReference type="AlphaFoldDB" id="A0A183JA72"/>
<organism evidence="12">
    <name type="scientific">Soboliphyme baturini</name>
    <dbReference type="NCBI Taxonomy" id="241478"/>
    <lineage>
        <taxon>Eukaryota</taxon>
        <taxon>Metazoa</taxon>
        <taxon>Ecdysozoa</taxon>
        <taxon>Nematoda</taxon>
        <taxon>Enoplea</taxon>
        <taxon>Dorylaimia</taxon>
        <taxon>Dioctophymatida</taxon>
        <taxon>Dioctophymatoidea</taxon>
        <taxon>Soboliphymatidae</taxon>
        <taxon>Soboliphyme</taxon>
    </lineage>
</organism>
<dbReference type="GO" id="GO:0016020">
    <property type="term" value="C:membrane"/>
    <property type="evidence" value="ECO:0007669"/>
    <property type="project" value="UniProtKB-SubCell"/>
</dbReference>
<protein>
    <submittedName>
        <fullName evidence="12">ADP/ATP translocase</fullName>
    </submittedName>
</protein>
<name>A0A183JA72_9BILA</name>
<dbReference type="EMBL" id="UZAM01018765">
    <property type="protein sequence ID" value="VDP51704.1"/>
    <property type="molecule type" value="Genomic_DNA"/>
</dbReference>
<dbReference type="WBParaSite" id="SBAD_0001318101-mRNA-1">
    <property type="protein sequence ID" value="SBAD_0001318101-mRNA-1"/>
    <property type="gene ID" value="SBAD_0001318101"/>
</dbReference>
<evidence type="ECO:0000256" key="7">
    <source>
        <dbReference type="ARBA" id="ARBA00023136"/>
    </source>
</evidence>
<evidence type="ECO:0000256" key="6">
    <source>
        <dbReference type="ARBA" id="ARBA00022989"/>
    </source>
</evidence>
<dbReference type="OrthoDB" id="5919930at2759"/>
<keyword evidence="5" id="KW-0677">Repeat</keyword>
<dbReference type="PROSITE" id="PS50920">
    <property type="entry name" value="SOLCAR"/>
    <property type="match status" value="1"/>
</dbReference>
<dbReference type="PANTHER" id="PTHR45683">
    <property type="entry name" value="MITOCHONDRIAL NICOTINAMIDE ADENINE DINUCLEOTIDE TRANSPORTER 1-RELATED-RELATED"/>
    <property type="match status" value="1"/>
</dbReference>
<evidence type="ECO:0000256" key="2">
    <source>
        <dbReference type="ARBA" id="ARBA00006375"/>
    </source>
</evidence>
<evidence type="ECO:0000313" key="10">
    <source>
        <dbReference type="EMBL" id="VDP51704.1"/>
    </source>
</evidence>
<keyword evidence="3 9" id="KW-0813">Transport</keyword>
<dbReference type="InterPro" id="IPR044712">
    <property type="entry name" value="SLC25A32-like"/>
</dbReference>
<dbReference type="SUPFAM" id="SSF103506">
    <property type="entry name" value="Mitochondrial carrier"/>
    <property type="match status" value="1"/>
</dbReference>
<comment type="similarity">
    <text evidence="2 9">Belongs to the mitochondrial carrier (TC 2.A.29) family.</text>
</comment>
<evidence type="ECO:0000256" key="8">
    <source>
        <dbReference type="PROSITE-ProRule" id="PRU00282"/>
    </source>
</evidence>
<dbReference type="Gene3D" id="1.50.40.10">
    <property type="entry name" value="Mitochondrial carrier domain"/>
    <property type="match status" value="1"/>
</dbReference>
<keyword evidence="11" id="KW-1185">Reference proteome</keyword>
<evidence type="ECO:0000256" key="9">
    <source>
        <dbReference type="RuleBase" id="RU000488"/>
    </source>
</evidence>
<reference evidence="12" key="1">
    <citation type="submission" date="2016-06" db="UniProtKB">
        <authorList>
            <consortium name="WormBaseParasite"/>
        </authorList>
    </citation>
    <scope>IDENTIFICATION</scope>
</reference>
<proteinExistence type="inferred from homology"/>
<gene>
    <name evidence="10" type="ORF">SBAD_LOCUS12770</name>
</gene>
<reference evidence="10 11" key="2">
    <citation type="submission" date="2018-11" db="EMBL/GenBank/DDBJ databases">
        <authorList>
            <consortium name="Pathogen Informatics"/>
        </authorList>
    </citation>
    <scope>NUCLEOTIDE SEQUENCE [LARGE SCALE GENOMIC DNA]</scope>
</reference>